<comment type="caution">
    <text evidence="3">The sequence shown here is derived from an EMBL/GenBank/DDBJ whole genome shotgun (WGS) entry which is preliminary data.</text>
</comment>
<accession>A0A520MBS7</accession>
<dbReference type="InterPro" id="IPR001653">
    <property type="entry name" value="DAP_epimerase_DapF"/>
</dbReference>
<dbReference type="Gene3D" id="3.10.310.10">
    <property type="entry name" value="Diaminopimelate Epimerase, Chain A, domain 1"/>
    <property type="match status" value="1"/>
</dbReference>
<evidence type="ECO:0000256" key="1">
    <source>
        <dbReference type="ARBA" id="ARBA00010219"/>
    </source>
</evidence>
<comment type="similarity">
    <text evidence="1">Belongs to the diaminopimelate epimerase family.</text>
</comment>
<dbReference type="GO" id="GO:0005829">
    <property type="term" value="C:cytosol"/>
    <property type="evidence" value="ECO:0007669"/>
    <property type="project" value="TreeGrafter"/>
</dbReference>
<gene>
    <name evidence="3" type="ORF">EVB00_00785</name>
</gene>
<sequence>CIQVKDIKKYKAEELYQQIESIIKPHGINLSVYSESSSEVKISTYENGVGKTLSCGSAAASVASLMLKNTESIKICSEGGYLMFCIEDGKLIMRGPTEFCFNGDINE</sequence>
<dbReference type="PANTHER" id="PTHR31689">
    <property type="entry name" value="DIAMINOPIMELATE EPIMERASE, CHLOROPLASTIC"/>
    <property type="match status" value="1"/>
</dbReference>
<dbReference type="AlphaFoldDB" id="A0A520MBS7"/>
<keyword evidence="2" id="KW-0413">Isomerase</keyword>
<evidence type="ECO:0000256" key="2">
    <source>
        <dbReference type="ARBA" id="ARBA00023235"/>
    </source>
</evidence>
<evidence type="ECO:0000313" key="4">
    <source>
        <dbReference type="Proteomes" id="UP000318359"/>
    </source>
</evidence>
<dbReference type="GO" id="GO:0009089">
    <property type="term" value="P:lysine biosynthetic process via diaminopimelate"/>
    <property type="evidence" value="ECO:0007669"/>
    <property type="project" value="InterPro"/>
</dbReference>
<dbReference type="PANTHER" id="PTHR31689:SF0">
    <property type="entry name" value="DIAMINOPIMELATE EPIMERASE"/>
    <property type="match status" value="1"/>
</dbReference>
<protein>
    <submittedName>
        <fullName evidence="3">Diaminopimelate epimerase</fullName>
    </submittedName>
</protein>
<dbReference type="GO" id="GO:0008837">
    <property type="term" value="F:diaminopimelate epimerase activity"/>
    <property type="evidence" value="ECO:0007669"/>
    <property type="project" value="InterPro"/>
</dbReference>
<evidence type="ECO:0000313" key="3">
    <source>
        <dbReference type="EMBL" id="RZO18686.1"/>
    </source>
</evidence>
<organism evidence="3 4">
    <name type="scientific">SAR86 cluster bacterium</name>
    <dbReference type="NCBI Taxonomy" id="2030880"/>
    <lineage>
        <taxon>Bacteria</taxon>
        <taxon>Pseudomonadati</taxon>
        <taxon>Pseudomonadota</taxon>
        <taxon>Gammaproteobacteria</taxon>
        <taxon>SAR86 cluster</taxon>
    </lineage>
</organism>
<dbReference type="Proteomes" id="UP000318359">
    <property type="component" value="Unassembled WGS sequence"/>
</dbReference>
<proteinExistence type="inferred from homology"/>
<name>A0A520MBS7_9GAMM</name>
<reference evidence="3 4" key="1">
    <citation type="submission" date="2019-02" db="EMBL/GenBank/DDBJ databases">
        <title>Prokaryotic population dynamics and viral predation in marine succession experiment using metagenomics: the confinement effect.</title>
        <authorList>
            <person name="Haro-Moreno J.M."/>
            <person name="Rodriguez-Valera F."/>
            <person name="Lopez-Perez M."/>
        </authorList>
    </citation>
    <scope>NUCLEOTIDE SEQUENCE [LARGE SCALE GENOMIC DNA]</scope>
    <source>
        <strain evidence="3">MED-G167</strain>
    </source>
</reference>
<dbReference type="EMBL" id="SHBM01000005">
    <property type="protein sequence ID" value="RZO18686.1"/>
    <property type="molecule type" value="Genomic_DNA"/>
</dbReference>
<dbReference type="SUPFAM" id="SSF54506">
    <property type="entry name" value="Diaminopimelate epimerase-like"/>
    <property type="match status" value="1"/>
</dbReference>
<feature type="non-terminal residue" evidence="3">
    <location>
        <position position="1"/>
    </location>
</feature>